<evidence type="ECO:0000313" key="2">
    <source>
        <dbReference type="EMBL" id="HER40016.1"/>
    </source>
</evidence>
<keyword evidence="1" id="KW-0812">Transmembrane</keyword>
<keyword evidence="1" id="KW-1133">Transmembrane helix</keyword>
<organism evidence="2">
    <name type="scientific">Salinimicrobium catena</name>
    <dbReference type="NCBI Taxonomy" id="390640"/>
    <lineage>
        <taxon>Bacteria</taxon>
        <taxon>Pseudomonadati</taxon>
        <taxon>Bacteroidota</taxon>
        <taxon>Flavobacteriia</taxon>
        <taxon>Flavobacteriales</taxon>
        <taxon>Flavobacteriaceae</taxon>
        <taxon>Salinimicrobium</taxon>
    </lineage>
</organism>
<gene>
    <name evidence="2" type="ORF">ENO10_02225</name>
</gene>
<dbReference type="Proteomes" id="UP000885753">
    <property type="component" value="Unassembled WGS sequence"/>
</dbReference>
<protein>
    <submittedName>
        <fullName evidence="2">Uncharacterized protein</fullName>
    </submittedName>
</protein>
<name>A0A7C2RM33_9FLAO</name>
<sequence>MNYTTIWETSRQNELILLKNIFEQNNIDYRFLDENTNTNFAVGVRVQVVRGQEEKAGALLRENGLLRDPSPGGERVSKTKFWTWLFIALLIIIIAAIFINWWMR</sequence>
<keyword evidence="1" id="KW-0472">Membrane</keyword>
<dbReference type="EMBL" id="DSEE01000163">
    <property type="protein sequence ID" value="HER40016.1"/>
    <property type="molecule type" value="Genomic_DNA"/>
</dbReference>
<evidence type="ECO:0000256" key="1">
    <source>
        <dbReference type="SAM" id="Phobius"/>
    </source>
</evidence>
<comment type="caution">
    <text evidence="2">The sequence shown here is derived from an EMBL/GenBank/DDBJ whole genome shotgun (WGS) entry which is preliminary data.</text>
</comment>
<proteinExistence type="predicted"/>
<reference evidence="2" key="1">
    <citation type="journal article" date="2020" name="mSystems">
        <title>Genome- and Community-Level Interaction Insights into Carbon Utilization and Element Cycling Functions of Hydrothermarchaeota in Hydrothermal Sediment.</title>
        <authorList>
            <person name="Zhou Z."/>
            <person name="Liu Y."/>
            <person name="Xu W."/>
            <person name="Pan J."/>
            <person name="Luo Z.H."/>
            <person name="Li M."/>
        </authorList>
    </citation>
    <scope>NUCLEOTIDE SEQUENCE [LARGE SCALE GENOMIC DNA]</scope>
    <source>
        <strain evidence="2">SpSt-1235</strain>
    </source>
</reference>
<dbReference type="Gene3D" id="3.30.70.790">
    <property type="entry name" value="UreE, C-terminal domain"/>
    <property type="match status" value="1"/>
</dbReference>
<accession>A0A7C2RM33</accession>
<dbReference type="AlphaFoldDB" id="A0A7C2RM33"/>
<feature type="transmembrane region" description="Helical" evidence="1">
    <location>
        <begin position="81"/>
        <end position="103"/>
    </location>
</feature>